<keyword evidence="2" id="KW-1185">Reference proteome</keyword>
<proteinExistence type="predicted"/>
<evidence type="ECO:0000313" key="2">
    <source>
        <dbReference type="Proteomes" id="UP001056648"/>
    </source>
</evidence>
<evidence type="ECO:0000313" key="1">
    <source>
        <dbReference type="EMBL" id="USE79506.1"/>
    </source>
</evidence>
<name>A0ABY4VUJ5_9BURK</name>
<dbReference type="Proteomes" id="UP001056648">
    <property type="component" value="Chromosome 2"/>
</dbReference>
<gene>
    <name evidence="1" type="ORF">NDR89_23225</name>
</gene>
<protein>
    <submittedName>
        <fullName evidence="1">Uncharacterized protein</fullName>
    </submittedName>
</protein>
<dbReference type="RefSeq" id="WP_252252963.1">
    <property type="nucleotide sequence ID" value="NZ_CP098736.1"/>
</dbReference>
<accession>A0ABY4VUJ5</accession>
<organism evidence="1 2">
    <name type="scientific">Cupriavidus gilardii</name>
    <dbReference type="NCBI Taxonomy" id="82541"/>
    <lineage>
        <taxon>Bacteria</taxon>
        <taxon>Pseudomonadati</taxon>
        <taxon>Pseudomonadota</taxon>
        <taxon>Betaproteobacteria</taxon>
        <taxon>Burkholderiales</taxon>
        <taxon>Burkholderiaceae</taxon>
        <taxon>Cupriavidus</taxon>
    </lineage>
</organism>
<reference evidence="1" key="1">
    <citation type="submission" date="2022-06" db="EMBL/GenBank/DDBJ databases">
        <title>Complete genome sequence and characterization of Cupriavidus gilardii QJ1 isolated from contaminating cells.</title>
        <authorList>
            <person name="Qi J."/>
        </authorList>
    </citation>
    <scope>NUCLEOTIDE SEQUENCE</scope>
    <source>
        <strain evidence="1">QJ1</strain>
    </source>
</reference>
<dbReference type="EMBL" id="CP098736">
    <property type="protein sequence ID" value="USE79506.1"/>
    <property type="molecule type" value="Genomic_DNA"/>
</dbReference>
<sequence>MTSGVTDEVRNALLRGEAVVIPAFAAKHGLKQESVRHAIERLGSAVKCKVVKGKRGSATKVWTVADAQALRDWKPKVHGPKFKAEDFAALAEVFGIRPIKIKLPTHRHIMEGEWA</sequence>